<reference evidence="3 4" key="1">
    <citation type="submission" date="2017-08" db="EMBL/GenBank/DDBJ databases">
        <title>Infants hospitalized years apart are colonized by the same room-sourced microbial strains.</title>
        <authorList>
            <person name="Brooks B."/>
            <person name="Olm M.R."/>
            <person name="Firek B.A."/>
            <person name="Baker R."/>
            <person name="Thomas B.C."/>
            <person name="Morowitz M.J."/>
            <person name="Banfield J.F."/>
        </authorList>
    </citation>
    <scope>NUCLEOTIDE SEQUENCE [LARGE SCALE GENOMIC DNA]</scope>
    <source>
        <strain evidence="3">S2_003_000_R2_11</strain>
    </source>
</reference>
<name>A0A2W5TW34_CERSP</name>
<evidence type="ECO:0000256" key="1">
    <source>
        <dbReference type="SAM" id="Phobius"/>
    </source>
</evidence>
<dbReference type="InterPro" id="IPR050768">
    <property type="entry name" value="UPF0353/GerABKA_families"/>
</dbReference>
<feature type="transmembrane region" description="Helical" evidence="1">
    <location>
        <begin position="295"/>
        <end position="315"/>
    </location>
</feature>
<dbReference type="SMART" id="SM00327">
    <property type="entry name" value="VWA"/>
    <property type="match status" value="1"/>
</dbReference>
<protein>
    <recommendedName>
        <fullName evidence="2">VWFA domain-containing protein</fullName>
    </recommendedName>
</protein>
<dbReference type="Proteomes" id="UP000248975">
    <property type="component" value="Unassembled WGS sequence"/>
</dbReference>
<feature type="domain" description="VWFA" evidence="2">
    <location>
        <begin position="93"/>
        <end position="278"/>
    </location>
</feature>
<comment type="caution">
    <text evidence="3">The sequence shown here is derived from an EMBL/GenBank/DDBJ whole genome shotgun (WGS) entry which is preliminary data.</text>
</comment>
<dbReference type="InterPro" id="IPR002035">
    <property type="entry name" value="VWF_A"/>
</dbReference>
<proteinExistence type="predicted"/>
<evidence type="ECO:0000259" key="2">
    <source>
        <dbReference type="PROSITE" id="PS50234"/>
    </source>
</evidence>
<keyword evidence="1" id="KW-0812">Transmembrane</keyword>
<evidence type="ECO:0000313" key="4">
    <source>
        <dbReference type="Proteomes" id="UP000248975"/>
    </source>
</evidence>
<dbReference type="Pfam" id="PF00092">
    <property type="entry name" value="VWA"/>
    <property type="match status" value="1"/>
</dbReference>
<dbReference type="AlphaFoldDB" id="A0A2W5TW34"/>
<keyword evidence="1" id="KW-1133">Transmembrane helix</keyword>
<dbReference type="Gene3D" id="3.40.50.410">
    <property type="entry name" value="von Willebrand factor, type A domain"/>
    <property type="match status" value="1"/>
</dbReference>
<dbReference type="InterPro" id="IPR036465">
    <property type="entry name" value="vWFA_dom_sf"/>
</dbReference>
<dbReference type="SUPFAM" id="SSF53300">
    <property type="entry name" value="vWA-like"/>
    <property type="match status" value="1"/>
</dbReference>
<evidence type="ECO:0000313" key="3">
    <source>
        <dbReference type="EMBL" id="PZR00318.1"/>
    </source>
</evidence>
<sequence>MIEFGFPFAFLALPLPLIVWGLAPPRREVVEALRLPFFERVSAGLETGEGAVVLPRRRLQVVFVALLWLLAVTVVARPERLGDPIERTLAARDIMLAVDISGSMSTKDFAVANGTTVARLDGVKEVLDAFIANRKDDRIGLIVFGSMPYVLVPFTQDTAAARSLLATLQPGMAGQNTVLGDAIGLAIQSFAASKVDDRVLILLSDGADTSSRMAPAKAADIARQNKVTIYTIAVGNPDAENDDDRVDIAALTTIATAAGGNFSQATDEAGLSQIYAQIDAIGQRLGQTVSWRPRLPLTGVVAATFVALAMVGYAVEMLTSRIRHRRKVLG</sequence>
<dbReference type="PROSITE" id="PS50234">
    <property type="entry name" value="VWFA"/>
    <property type="match status" value="1"/>
</dbReference>
<dbReference type="PANTHER" id="PTHR22550">
    <property type="entry name" value="SPORE GERMINATION PROTEIN"/>
    <property type="match status" value="1"/>
</dbReference>
<organism evidence="3 4">
    <name type="scientific">Cereibacter sphaeroides</name>
    <name type="common">Rhodobacter sphaeroides</name>
    <dbReference type="NCBI Taxonomy" id="1063"/>
    <lineage>
        <taxon>Bacteria</taxon>
        <taxon>Pseudomonadati</taxon>
        <taxon>Pseudomonadota</taxon>
        <taxon>Alphaproteobacteria</taxon>
        <taxon>Rhodobacterales</taxon>
        <taxon>Paracoccaceae</taxon>
        <taxon>Cereibacter</taxon>
    </lineage>
</organism>
<dbReference type="PANTHER" id="PTHR22550:SF18">
    <property type="entry name" value="VWFA DOMAIN-CONTAINING PROTEIN"/>
    <property type="match status" value="1"/>
</dbReference>
<gene>
    <name evidence="3" type="ORF">DI533_07000</name>
</gene>
<keyword evidence="1" id="KW-0472">Membrane</keyword>
<accession>A0A2W5TW34</accession>
<dbReference type="EMBL" id="QFQS01000001">
    <property type="protein sequence ID" value="PZR00318.1"/>
    <property type="molecule type" value="Genomic_DNA"/>
</dbReference>